<evidence type="ECO:0000256" key="1">
    <source>
        <dbReference type="SAM" id="MobiDB-lite"/>
    </source>
</evidence>
<dbReference type="RefSeq" id="WP_204296908.1">
    <property type="nucleotide sequence ID" value="NZ_BAAAGQ010000006.1"/>
</dbReference>
<feature type="region of interest" description="Disordered" evidence="1">
    <location>
        <begin position="53"/>
        <end position="72"/>
    </location>
</feature>
<evidence type="ECO:0000313" key="2">
    <source>
        <dbReference type="EMBL" id="GID46635.1"/>
    </source>
</evidence>
<accession>A0ABQ3WKA2</accession>
<name>A0ABQ3WKA2_9ACTN</name>
<dbReference type="EMBL" id="BOMF01000076">
    <property type="protein sequence ID" value="GID46635.1"/>
    <property type="molecule type" value="Genomic_DNA"/>
</dbReference>
<comment type="caution">
    <text evidence="2">The sequence shown here is derived from an EMBL/GenBank/DDBJ whole genome shotgun (WGS) entry which is preliminary data.</text>
</comment>
<organism evidence="2">
    <name type="scientific">Actinoplanes campanulatus</name>
    <dbReference type="NCBI Taxonomy" id="113559"/>
    <lineage>
        <taxon>Bacteria</taxon>
        <taxon>Bacillati</taxon>
        <taxon>Actinomycetota</taxon>
        <taxon>Actinomycetes</taxon>
        <taxon>Micromonosporales</taxon>
        <taxon>Micromonosporaceae</taxon>
        <taxon>Actinoplanes</taxon>
    </lineage>
</organism>
<proteinExistence type="predicted"/>
<sequence>MKLILVRRAMPAFGPDVPAAAWELSSEGWSNARALTRVLPLDALLIASQEPKARQTLEPAGPVHTAMNGSTK</sequence>
<reference evidence="2" key="1">
    <citation type="submission" date="2021-01" db="EMBL/GenBank/DDBJ databases">
        <title>Whole genome shotgun sequence of Actinoplanes capillaceus NBRC 16408.</title>
        <authorList>
            <person name="Komaki H."/>
            <person name="Tamura T."/>
        </authorList>
    </citation>
    <scope>NUCLEOTIDE SEQUENCE [LARGE SCALE GENOMIC DNA]</scope>
    <source>
        <strain evidence="2">NBRC 16408</strain>
    </source>
</reference>
<gene>
    <name evidence="2" type="ORF">Aca07nite_39100</name>
</gene>
<protein>
    <submittedName>
        <fullName evidence="2">Uncharacterized protein</fullName>
    </submittedName>
</protein>